<dbReference type="Pfam" id="PF05145">
    <property type="entry name" value="AbrB"/>
    <property type="match status" value="1"/>
</dbReference>
<dbReference type="InterPro" id="IPR017516">
    <property type="entry name" value="AbrB_dup"/>
</dbReference>
<dbReference type="PANTHER" id="PTHR38457:SF1">
    <property type="entry name" value="REGULATOR ABRB-RELATED"/>
    <property type="match status" value="1"/>
</dbReference>
<feature type="transmembrane region" description="Helical" evidence="1">
    <location>
        <begin position="92"/>
        <end position="112"/>
    </location>
</feature>
<feature type="transmembrane region" description="Helical" evidence="1">
    <location>
        <begin position="240"/>
        <end position="257"/>
    </location>
</feature>
<keyword evidence="1" id="KW-1133">Transmembrane helix</keyword>
<evidence type="ECO:0000313" key="3">
    <source>
        <dbReference type="Proteomes" id="UP000653472"/>
    </source>
</evidence>
<gene>
    <name evidence="2" type="ORF">G7Y82_06710</name>
</gene>
<dbReference type="InterPro" id="IPR007820">
    <property type="entry name" value="AbrB_fam"/>
</dbReference>
<dbReference type="NCBIfam" id="TIGR03082">
    <property type="entry name" value="Gneg_AbrB_dup"/>
    <property type="match status" value="2"/>
</dbReference>
<feature type="transmembrane region" description="Helical" evidence="1">
    <location>
        <begin position="124"/>
        <end position="143"/>
    </location>
</feature>
<comment type="caution">
    <text evidence="2">The sequence shown here is derived from an EMBL/GenBank/DDBJ whole genome shotgun (WGS) entry which is preliminary data.</text>
</comment>
<keyword evidence="1" id="KW-0472">Membrane</keyword>
<organism evidence="2 3">
    <name type="scientific">Solimonas marina</name>
    <dbReference type="NCBI Taxonomy" id="2714601"/>
    <lineage>
        <taxon>Bacteria</taxon>
        <taxon>Pseudomonadati</taxon>
        <taxon>Pseudomonadota</taxon>
        <taxon>Gammaproteobacteria</taxon>
        <taxon>Nevskiales</taxon>
        <taxon>Nevskiaceae</taxon>
        <taxon>Solimonas</taxon>
    </lineage>
</organism>
<sequence>MAEVGPEPSRRPTPGRYAALLAVTLPLTVALHLAGLPAAFLIGPLCAAIALAVRGRPVAVPNALYLAAQAMLGCMIAAAVTREVPASFRQGAPLLVVAVALPVLLSALQGYLLSRWRLLPATTGVWGSLPGAASAMVVMGEGFGGDPRLVAFMQYLRVLCVAIAASVIGLVFVQGPQHAHATVWFPALDPLALMVTLAIGGVGAWLGLRLRIPSGALLMPMAIGLIVHLGNLAPMQLPEWVLVGGYALLGWSIGARFTREALIYALRLLPQILGAIAVLLVFCGVLAWMVTLLLPIDPLTAYLALCPGGLDSATIIAASTHADLPLVVLLQTLRLMIVVIAGPALARLAATRAQAYLRRADAG</sequence>
<proteinExistence type="predicted"/>
<accession>A0A969W8T1</accession>
<feature type="transmembrane region" description="Helical" evidence="1">
    <location>
        <begin position="328"/>
        <end position="350"/>
    </location>
</feature>
<feature type="transmembrane region" description="Helical" evidence="1">
    <location>
        <begin position="155"/>
        <end position="175"/>
    </location>
</feature>
<keyword evidence="1" id="KW-0812">Transmembrane</keyword>
<feature type="transmembrane region" description="Helical" evidence="1">
    <location>
        <begin position="187"/>
        <end position="208"/>
    </location>
</feature>
<dbReference type="Proteomes" id="UP000653472">
    <property type="component" value="Unassembled WGS sequence"/>
</dbReference>
<dbReference type="RefSeq" id="WP_168147264.1">
    <property type="nucleotide sequence ID" value="NZ_JAAVXB010000003.1"/>
</dbReference>
<dbReference type="PANTHER" id="PTHR38457">
    <property type="entry name" value="REGULATOR ABRB-RELATED"/>
    <property type="match status" value="1"/>
</dbReference>
<feature type="transmembrane region" description="Helical" evidence="1">
    <location>
        <begin position="63"/>
        <end position="80"/>
    </location>
</feature>
<dbReference type="PIRSF" id="PIRSF038991">
    <property type="entry name" value="Protein_AbrB"/>
    <property type="match status" value="1"/>
</dbReference>
<evidence type="ECO:0000313" key="2">
    <source>
        <dbReference type="EMBL" id="NKF22004.1"/>
    </source>
</evidence>
<dbReference type="GO" id="GO:0016020">
    <property type="term" value="C:membrane"/>
    <property type="evidence" value="ECO:0007669"/>
    <property type="project" value="InterPro"/>
</dbReference>
<feature type="transmembrane region" description="Helical" evidence="1">
    <location>
        <begin position="215"/>
        <end position="234"/>
    </location>
</feature>
<name>A0A969W8T1_9GAMM</name>
<feature type="transmembrane region" description="Helical" evidence="1">
    <location>
        <begin position="269"/>
        <end position="290"/>
    </location>
</feature>
<dbReference type="EMBL" id="JAAVXB010000003">
    <property type="protein sequence ID" value="NKF22004.1"/>
    <property type="molecule type" value="Genomic_DNA"/>
</dbReference>
<keyword evidence="3" id="KW-1185">Reference proteome</keyword>
<feature type="transmembrane region" description="Helical" evidence="1">
    <location>
        <begin position="18"/>
        <end position="51"/>
    </location>
</feature>
<evidence type="ECO:0000256" key="1">
    <source>
        <dbReference type="SAM" id="Phobius"/>
    </source>
</evidence>
<reference evidence="2" key="1">
    <citation type="submission" date="2020-03" db="EMBL/GenBank/DDBJ databases">
        <title>Solimonas marina sp. nov., isolated from deep seawater of the Pacific Ocean.</title>
        <authorList>
            <person name="Liu X."/>
            <person name="Lai Q."/>
            <person name="Sun F."/>
            <person name="Gai Y."/>
            <person name="Li G."/>
            <person name="Shao Z."/>
        </authorList>
    </citation>
    <scope>NUCLEOTIDE SEQUENCE</scope>
    <source>
        <strain evidence="2">C16B3</strain>
    </source>
</reference>
<protein>
    <submittedName>
        <fullName evidence="2">AbrB family transcriptional regulator</fullName>
    </submittedName>
</protein>
<dbReference type="GO" id="GO:0010468">
    <property type="term" value="P:regulation of gene expression"/>
    <property type="evidence" value="ECO:0007669"/>
    <property type="project" value="InterPro"/>
</dbReference>
<dbReference type="AlphaFoldDB" id="A0A969W8T1"/>